<feature type="non-terminal residue" evidence="1">
    <location>
        <position position="88"/>
    </location>
</feature>
<dbReference type="InterPro" id="IPR042085">
    <property type="entry name" value="Ap_crown"/>
</dbReference>
<dbReference type="Proteomes" id="UP000214596">
    <property type="component" value="Unassembled WGS sequence"/>
</dbReference>
<reference evidence="1 2" key="1">
    <citation type="journal article" date="2017" name="Appl. Environ. Microbiol.">
        <title>Parallel evolution of two clades of a major Atlantic endemic Vibrio parahaemolyticus pathogen lineage by independent acquisition of related pathogenicity islands.</title>
        <authorList>
            <person name="Xu F."/>
            <person name="Gonzalez-Escalona N."/>
            <person name="Drees K.P."/>
            <person name="Sebra R.P."/>
            <person name="Cooper V.S."/>
            <person name="Jones S.H."/>
            <person name="Whistler C.A."/>
        </authorList>
    </citation>
    <scope>NUCLEOTIDE SEQUENCE [LARGE SCALE GENOMIC DNA]</scope>
    <source>
        <strain evidence="1 2">MAVP-3</strain>
    </source>
</reference>
<protein>
    <submittedName>
        <fullName evidence="1">Uncharacterized protein</fullName>
    </submittedName>
</protein>
<accession>A0A227IZZ6</accession>
<evidence type="ECO:0000313" key="2">
    <source>
        <dbReference type="Proteomes" id="UP000214596"/>
    </source>
</evidence>
<dbReference type="Gene3D" id="1.10.1200.140">
    <property type="entry name" value="Alkaline phosphatase, crown domain"/>
    <property type="match status" value="1"/>
</dbReference>
<proteinExistence type="predicted"/>
<gene>
    <name evidence="1" type="ORF">CA163_35190</name>
</gene>
<name>A0A227IZZ6_VIBPH</name>
<dbReference type="EMBL" id="NIXT01004620">
    <property type="protein sequence ID" value="OXE28192.1"/>
    <property type="molecule type" value="Genomic_DNA"/>
</dbReference>
<sequence length="88" mass="9873">GLYNQKKSYYGMISEFEALDKAQQTPEKLAEVVNANSDFSITPEQAAHVLASKPNPYRVAGHSYLEVETVPTINDFDAFFPYNDRGNL</sequence>
<feature type="non-terminal residue" evidence="1">
    <location>
        <position position="1"/>
    </location>
</feature>
<comment type="caution">
    <text evidence="1">The sequence shown here is derived from an EMBL/GenBank/DDBJ whole genome shotgun (WGS) entry which is preliminary data.</text>
</comment>
<dbReference type="STRING" id="670.ACZ92_19025"/>
<dbReference type="AlphaFoldDB" id="A0A227IZZ6"/>
<evidence type="ECO:0000313" key="1">
    <source>
        <dbReference type="EMBL" id="OXE28192.1"/>
    </source>
</evidence>
<organism evidence="1 2">
    <name type="scientific">Vibrio parahaemolyticus</name>
    <dbReference type="NCBI Taxonomy" id="670"/>
    <lineage>
        <taxon>Bacteria</taxon>
        <taxon>Pseudomonadati</taxon>
        <taxon>Pseudomonadota</taxon>
        <taxon>Gammaproteobacteria</taxon>
        <taxon>Vibrionales</taxon>
        <taxon>Vibrionaceae</taxon>
        <taxon>Vibrio</taxon>
    </lineage>
</organism>